<dbReference type="GO" id="GO:0000049">
    <property type="term" value="F:tRNA binding"/>
    <property type="evidence" value="ECO:0007669"/>
    <property type="project" value="TreeGrafter"/>
</dbReference>
<dbReference type="InterPro" id="IPR007356">
    <property type="entry name" value="tRNA_m1G_MeTrfase_euk"/>
</dbReference>
<dbReference type="Proteomes" id="UP001162156">
    <property type="component" value="Unassembled WGS sequence"/>
</dbReference>
<name>A0AAV8WKY9_9CUCU</name>
<dbReference type="GO" id="GO:0032259">
    <property type="term" value="P:methylation"/>
    <property type="evidence" value="ECO:0007669"/>
    <property type="project" value="UniProtKB-KW"/>
</dbReference>
<organism evidence="5 6">
    <name type="scientific">Rhamnusium bicolor</name>
    <dbReference type="NCBI Taxonomy" id="1586634"/>
    <lineage>
        <taxon>Eukaryota</taxon>
        <taxon>Metazoa</taxon>
        <taxon>Ecdysozoa</taxon>
        <taxon>Arthropoda</taxon>
        <taxon>Hexapoda</taxon>
        <taxon>Insecta</taxon>
        <taxon>Pterygota</taxon>
        <taxon>Neoptera</taxon>
        <taxon>Endopterygota</taxon>
        <taxon>Coleoptera</taxon>
        <taxon>Polyphaga</taxon>
        <taxon>Cucujiformia</taxon>
        <taxon>Chrysomeloidea</taxon>
        <taxon>Cerambycidae</taxon>
        <taxon>Lepturinae</taxon>
        <taxon>Rhagiini</taxon>
        <taxon>Rhamnusium</taxon>
    </lineage>
</organism>
<evidence type="ECO:0000256" key="2">
    <source>
        <dbReference type="ARBA" id="ARBA00022679"/>
    </source>
</evidence>
<dbReference type="PANTHER" id="PTHR13563">
    <property type="entry name" value="TRNA (GUANINE-9-) METHYLTRANSFERASE"/>
    <property type="match status" value="1"/>
</dbReference>
<dbReference type="GO" id="GO:0008168">
    <property type="term" value="F:methyltransferase activity"/>
    <property type="evidence" value="ECO:0007669"/>
    <property type="project" value="UniProtKB-KW"/>
</dbReference>
<evidence type="ECO:0000313" key="5">
    <source>
        <dbReference type="EMBL" id="KAJ8927430.1"/>
    </source>
</evidence>
<dbReference type="PANTHER" id="PTHR13563:SF5">
    <property type="entry name" value="TRNA METHYLTRANSFERASE 10 HOMOLOG C"/>
    <property type="match status" value="1"/>
</dbReference>
<dbReference type="GO" id="GO:0005739">
    <property type="term" value="C:mitochondrion"/>
    <property type="evidence" value="ECO:0007669"/>
    <property type="project" value="TreeGrafter"/>
</dbReference>
<feature type="domain" description="SAM-dependent MTase TRM10-type" evidence="4">
    <location>
        <begin position="132"/>
        <end position="327"/>
    </location>
</feature>
<keyword evidence="2" id="KW-0808">Transferase</keyword>
<sequence length="385" mass="45152">MFAVSRNVTKIMRWSEILCNSFTRRISGNSNLNLKEKHVLSNNCRKEFSSTAESSTDTENEKDIDFEAVTHGDKDLEHKLRVLILEAEVMRQEGKPIPPNSFFTTAHLKELLDLPSRSGRRRYLEFLFKVSKKKENRQAKKLEKRLQRDDYLDTIQPKEKNCESIEEFALKYDLSHNNIFLRFYDTTINQMYNNRLIQAIMFGQKLVIDCGYDSNMTKRENLNCAKQLMLLFAENRAHDGKSNNFVFIDMKGELYSSHINNEPLSMAKAKKEGLRMAKFPLDRYLQWGAGSGKSLTLNQVASILNDIKLTGNWEHALRHVPRRKLLDFNIGSNINRAVDKIRYDRPKYQRKWIPASNMGFENLRYNRRNDKEKERLVKIKTILND</sequence>
<keyword evidence="1" id="KW-0489">Methyltransferase</keyword>
<evidence type="ECO:0000313" key="6">
    <source>
        <dbReference type="Proteomes" id="UP001162156"/>
    </source>
</evidence>
<gene>
    <name evidence="5" type="ORF">NQ314_020100</name>
</gene>
<dbReference type="InterPro" id="IPR038459">
    <property type="entry name" value="MT_TRM10-typ_sf"/>
</dbReference>
<evidence type="ECO:0000259" key="4">
    <source>
        <dbReference type="PROSITE" id="PS51675"/>
    </source>
</evidence>
<evidence type="ECO:0000256" key="1">
    <source>
        <dbReference type="ARBA" id="ARBA00022603"/>
    </source>
</evidence>
<accession>A0AAV8WKY9</accession>
<keyword evidence="3" id="KW-0949">S-adenosyl-L-methionine</keyword>
<dbReference type="EMBL" id="JANEYF010005661">
    <property type="protein sequence ID" value="KAJ8927430.1"/>
    <property type="molecule type" value="Genomic_DNA"/>
</dbReference>
<keyword evidence="6" id="KW-1185">Reference proteome</keyword>
<proteinExistence type="predicted"/>
<comment type="caution">
    <text evidence="5">The sequence shown here is derived from an EMBL/GenBank/DDBJ whole genome shotgun (WGS) entry which is preliminary data.</text>
</comment>
<protein>
    <recommendedName>
        <fullName evidence="4">SAM-dependent MTase TRM10-type domain-containing protein</fullName>
    </recommendedName>
</protein>
<evidence type="ECO:0000256" key="3">
    <source>
        <dbReference type="ARBA" id="ARBA00022691"/>
    </source>
</evidence>
<dbReference type="InterPro" id="IPR028564">
    <property type="entry name" value="MT_TRM10-typ"/>
</dbReference>
<dbReference type="GO" id="GO:0097745">
    <property type="term" value="P:mitochondrial tRNA 5'-end processing"/>
    <property type="evidence" value="ECO:0007669"/>
    <property type="project" value="TreeGrafter"/>
</dbReference>
<dbReference type="GO" id="GO:0070131">
    <property type="term" value="P:positive regulation of mitochondrial translation"/>
    <property type="evidence" value="ECO:0007669"/>
    <property type="project" value="TreeGrafter"/>
</dbReference>
<dbReference type="Gene3D" id="3.40.1280.30">
    <property type="match status" value="2"/>
</dbReference>
<dbReference type="GO" id="GO:0005654">
    <property type="term" value="C:nucleoplasm"/>
    <property type="evidence" value="ECO:0007669"/>
    <property type="project" value="TreeGrafter"/>
</dbReference>
<dbReference type="AlphaFoldDB" id="A0AAV8WKY9"/>
<reference evidence="5" key="1">
    <citation type="journal article" date="2023" name="Insect Mol. Biol.">
        <title>Genome sequencing provides insights into the evolution of gene families encoding plant cell wall-degrading enzymes in longhorned beetles.</title>
        <authorList>
            <person name="Shin N.R."/>
            <person name="Okamura Y."/>
            <person name="Kirsch R."/>
            <person name="Pauchet Y."/>
        </authorList>
    </citation>
    <scope>NUCLEOTIDE SEQUENCE</scope>
    <source>
        <strain evidence="5">RBIC_L_NR</strain>
    </source>
</reference>
<dbReference type="PROSITE" id="PS51675">
    <property type="entry name" value="SAM_MT_TRM10"/>
    <property type="match status" value="1"/>
</dbReference>